<gene>
    <name evidence="1" type="ORF">DICVIV_02859</name>
</gene>
<dbReference type="EMBL" id="KN716193">
    <property type="protein sequence ID" value="KJH51001.1"/>
    <property type="molecule type" value="Genomic_DNA"/>
</dbReference>
<proteinExistence type="predicted"/>
<dbReference type="AlphaFoldDB" id="A0A0D8Y8U5"/>
<organism evidence="1 2">
    <name type="scientific">Dictyocaulus viviparus</name>
    <name type="common">Bovine lungworm</name>
    <dbReference type="NCBI Taxonomy" id="29172"/>
    <lineage>
        <taxon>Eukaryota</taxon>
        <taxon>Metazoa</taxon>
        <taxon>Ecdysozoa</taxon>
        <taxon>Nematoda</taxon>
        <taxon>Chromadorea</taxon>
        <taxon>Rhabditida</taxon>
        <taxon>Rhabditina</taxon>
        <taxon>Rhabditomorpha</taxon>
        <taxon>Strongyloidea</taxon>
        <taxon>Metastrongylidae</taxon>
        <taxon>Dictyocaulus</taxon>
    </lineage>
</organism>
<sequence length="172" mass="20061">MKPCFDLHVMKSVADRFEKLGSVDFGSEFSMTQEQLILVILCAIMEEKNRRNSKFEILCEALQLDKSTYYTVKTFLASGHDEEKTPKHLILRTTCNPIDCSLALTMAYCEVSGWPFSCDWRVINYTNVVWTDEEQYEFEKLVREEGIRQWNSTQAFLMNPTSSRSLLNEQMK</sequence>
<keyword evidence="2" id="KW-1185">Reference proteome</keyword>
<protein>
    <submittedName>
        <fullName evidence="1">Uncharacterized protein</fullName>
    </submittedName>
</protein>
<dbReference type="OrthoDB" id="5854591at2759"/>
<reference evidence="2" key="2">
    <citation type="journal article" date="2016" name="Sci. Rep.">
        <title>Dictyocaulus viviparus genome, variome and transcriptome elucidate lungworm biology and support future intervention.</title>
        <authorList>
            <person name="McNulty S.N."/>
            <person name="Strube C."/>
            <person name="Rosa B.A."/>
            <person name="Martin J.C."/>
            <person name="Tyagi R."/>
            <person name="Choi Y.J."/>
            <person name="Wang Q."/>
            <person name="Hallsworth Pepin K."/>
            <person name="Zhang X."/>
            <person name="Ozersky P."/>
            <person name="Wilson R.K."/>
            <person name="Sternberg P.W."/>
            <person name="Gasser R.B."/>
            <person name="Mitreva M."/>
        </authorList>
    </citation>
    <scope>NUCLEOTIDE SEQUENCE [LARGE SCALE GENOMIC DNA]</scope>
    <source>
        <strain evidence="2">HannoverDv2000</strain>
    </source>
</reference>
<evidence type="ECO:0000313" key="1">
    <source>
        <dbReference type="EMBL" id="KJH51001.1"/>
    </source>
</evidence>
<evidence type="ECO:0000313" key="2">
    <source>
        <dbReference type="Proteomes" id="UP000053766"/>
    </source>
</evidence>
<name>A0A0D8Y8U5_DICVI</name>
<reference evidence="1 2" key="1">
    <citation type="submission" date="2013-11" db="EMBL/GenBank/DDBJ databases">
        <title>Draft genome of the bovine lungworm Dictyocaulus viviparus.</title>
        <authorList>
            <person name="Mitreva M."/>
        </authorList>
    </citation>
    <scope>NUCLEOTIDE SEQUENCE [LARGE SCALE GENOMIC DNA]</scope>
    <source>
        <strain evidence="1 2">HannoverDv2000</strain>
    </source>
</reference>
<accession>A0A0D8Y8U5</accession>
<dbReference type="Proteomes" id="UP000053766">
    <property type="component" value="Unassembled WGS sequence"/>
</dbReference>